<name>A0A507B465_9PEZI</name>
<feature type="region of interest" description="Disordered" evidence="1">
    <location>
        <begin position="15"/>
        <end position="34"/>
    </location>
</feature>
<dbReference type="EMBL" id="SKBQ01000031">
    <property type="protein sequence ID" value="TPX13866.1"/>
    <property type="molecule type" value="Genomic_DNA"/>
</dbReference>
<evidence type="ECO:0000313" key="2">
    <source>
        <dbReference type="EMBL" id="TPX13866.1"/>
    </source>
</evidence>
<dbReference type="AlphaFoldDB" id="A0A507B465"/>
<evidence type="ECO:0000313" key="3">
    <source>
        <dbReference type="Proteomes" id="UP000319257"/>
    </source>
</evidence>
<proteinExistence type="predicted"/>
<dbReference type="Proteomes" id="UP000319257">
    <property type="component" value="Unassembled WGS sequence"/>
</dbReference>
<comment type="caution">
    <text evidence="2">The sequence shown here is derived from an EMBL/GenBank/DDBJ whole genome shotgun (WGS) entry which is preliminary data.</text>
</comment>
<keyword evidence="3" id="KW-1185">Reference proteome</keyword>
<accession>A0A507B465</accession>
<sequence length="227" mass="26199">MFDFIKKLLRSAPWNRQQVQSSPQSLDEADHGVPKPEAFPQFPPAPPRVILQDPSQYWSQVTARQYDAPMGVFKDTSLFALYRLYELIVLDKVLSYRNALEAFWRTRNWPIQEIEDPKDDDPERYAVLAGCTYLLMRSFNQRVKLGLRRDMPSLITPEEAEMLRQIPDESRPYEAVPEWATQVAPLSETLAIPTEEGEILTSKDDDRADPDFLSKNILLSTPHISFT</sequence>
<gene>
    <name evidence="2" type="ORF">E0L32_005810</name>
</gene>
<dbReference type="GeneID" id="41973257"/>
<evidence type="ECO:0000256" key="1">
    <source>
        <dbReference type="SAM" id="MobiDB-lite"/>
    </source>
</evidence>
<dbReference type="InParanoid" id="A0A507B465"/>
<protein>
    <submittedName>
        <fullName evidence="2">Uncharacterized protein</fullName>
    </submittedName>
</protein>
<feature type="compositionally biased region" description="Polar residues" evidence="1">
    <location>
        <begin position="15"/>
        <end position="25"/>
    </location>
</feature>
<reference evidence="2 3" key="1">
    <citation type="submission" date="2019-06" db="EMBL/GenBank/DDBJ databases">
        <title>Draft genome sequence of the filamentous fungus Phialemoniopsis curvata isolated from diesel fuel.</title>
        <authorList>
            <person name="Varaljay V.A."/>
            <person name="Lyon W.J."/>
            <person name="Crouch A.L."/>
            <person name="Drake C.E."/>
            <person name="Hollomon J.M."/>
            <person name="Nadeau L.J."/>
            <person name="Nunn H.S."/>
            <person name="Stevenson B.S."/>
            <person name="Bojanowski C.L."/>
            <person name="Crookes-Goodson W.J."/>
        </authorList>
    </citation>
    <scope>NUCLEOTIDE SEQUENCE [LARGE SCALE GENOMIC DNA]</scope>
    <source>
        <strain evidence="2 3">D216</strain>
    </source>
</reference>
<dbReference type="OrthoDB" id="5422293at2759"/>
<dbReference type="RefSeq" id="XP_030995577.1">
    <property type="nucleotide sequence ID" value="XM_031140373.1"/>
</dbReference>
<organism evidence="2 3">
    <name type="scientific">Thyridium curvatum</name>
    <dbReference type="NCBI Taxonomy" id="1093900"/>
    <lineage>
        <taxon>Eukaryota</taxon>
        <taxon>Fungi</taxon>
        <taxon>Dikarya</taxon>
        <taxon>Ascomycota</taxon>
        <taxon>Pezizomycotina</taxon>
        <taxon>Sordariomycetes</taxon>
        <taxon>Sordariomycetidae</taxon>
        <taxon>Thyridiales</taxon>
        <taxon>Thyridiaceae</taxon>
        <taxon>Thyridium</taxon>
    </lineage>
</organism>